<dbReference type="EMBL" id="JACBJI010000014">
    <property type="protein sequence ID" value="NYA72741.1"/>
    <property type="molecule type" value="Genomic_DNA"/>
</dbReference>
<proteinExistence type="predicted"/>
<keyword evidence="2" id="KW-1185">Reference proteome</keyword>
<name>A0A7Y8Y5C6_9FLAO</name>
<comment type="caution">
    <text evidence="1">The sequence shown here is derived from an EMBL/GenBank/DDBJ whole genome shotgun (WGS) entry which is preliminary data.</text>
</comment>
<reference evidence="1 2" key="1">
    <citation type="submission" date="2020-07" db="EMBL/GenBank/DDBJ databases">
        <authorList>
            <person name="Sun Q."/>
        </authorList>
    </citation>
    <scope>NUCLEOTIDE SEQUENCE [LARGE SCALE GENOMIC DNA]</scope>
    <source>
        <strain evidence="1 2">MAH-1</strain>
    </source>
</reference>
<accession>A0A7Y8Y5C6</accession>
<protein>
    <submittedName>
        <fullName evidence="1">Uncharacterized protein</fullName>
    </submittedName>
</protein>
<sequence length="149" mass="17643">MKNSIYDTLIFENQEIRFQKIAVFELINLHFGITDSAWILIDQGTIYILPYSENNFIGFYKILELNFEDFLNSFLVDQKEIIRYFPLDKITMSVFQSESNYWLGLCLNLLKALDYGQESIVYNNQNRNTTWISQENIHKIKSLAKKPSH</sequence>
<gene>
    <name evidence="1" type="ORF">HZF10_17570</name>
</gene>
<organism evidence="1 2">
    <name type="scientific">Flavobacterium agri</name>
    <dbReference type="NCBI Taxonomy" id="2743471"/>
    <lineage>
        <taxon>Bacteria</taxon>
        <taxon>Pseudomonadati</taxon>
        <taxon>Bacteroidota</taxon>
        <taxon>Flavobacteriia</taxon>
        <taxon>Flavobacteriales</taxon>
        <taxon>Flavobacteriaceae</taxon>
        <taxon>Flavobacterium</taxon>
    </lineage>
</organism>
<dbReference type="Proteomes" id="UP000535020">
    <property type="component" value="Unassembled WGS sequence"/>
</dbReference>
<evidence type="ECO:0000313" key="1">
    <source>
        <dbReference type="EMBL" id="NYA72741.1"/>
    </source>
</evidence>
<dbReference type="RefSeq" id="WP_176007551.1">
    <property type="nucleotide sequence ID" value="NZ_JABWMI010000031.1"/>
</dbReference>
<evidence type="ECO:0000313" key="2">
    <source>
        <dbReference type="Proteomes" id="UP000535020"/>
    </source>
</evidence>
<dbReference type="AlphaFoldDB" id="A0A7Y8Y5C6"/>